<dbReference type="AlphaFoldDB" id="A0A2Z4FIT0"/>
<reference evidence="2 3" key="1">
    <citation type="submission" date="2018-06" db="EMBL/GenBank/DDBJ databases">
        <title>Lujinxingia sediminis gen. nov. sp. nov., a new facultative anaerobic member of the class Deltaproteobacteria, and proposal of Lujinxingaceae fam. nov.</title>
        <authorList>
            <person name="Guo L.-Y."/>
            <person name="Li C.-M."/>
            <person name="Wang S."/>
            <person name="Du Z.-J."/>
        </authorList>
    </citation>
    <scope>NUCLEOTIDE SEQUENCE [LARGE SCALE GENOMIC DNA]</scope>
    <source>
        <strain evidence="2 3">FA350</strain>
    </source>
</reference>
<organism evidence="2 3">
    <name type="scientific">Bradymonas sediminis</name>
    <dbReference type="NCBI Taxonomy" id="1548548"/>
    <lineage>
        <taxon>Bacteria</taxon>
        <taxon>Deltaproteobacteria</taxon>
        <taxon>Bradymonadales</taxon>
        <taxon>Bradymonadaceae</taxon>
        <taxon>Bradymonas</taxon>
    </lineage>
</organism>
<protein>
    <submittedName>
        <fullName evidence="2">Uncharacterized protein</fullName>
    </submittedName>
</protein>
<accession>A0A2Z4FIT0</accession>
<feature type="signal peptide" evidence="1">
    <location>
        <begin position="1"/>
        <end position="27"/>
    </location>
</feature>
<dbReference type="EMBL" id="CP030032">
    <property type="protein sequence ID" value="AWV88947.1"/>
    <property type="molecule type" value="Genomic_DNA"/>
</dbReference>
<dbReference type="PROSITE" id="PS51257">
    <property type="entry name" value="PROKAR_LIPOPROTEIN"/>
    <property type="match status" value="1"/>
</dbReference>
<proteinExistence type="predicted"/>
<feature type="chain" id="PRO_5016270529" evidence="1">
    <location>
        <begin position="28"/>
        <end position="128"/>
    </location>
</feature>
<evidence type="ECO:0000313" key="2">
    <source>
        <dbReference type="EMBL" id="AWV88947.1"/>
    </source>
</evidence>
<dbReference type="Proteomes" id="UP000249799">
    <property type="component" value="Chromosome"/>
</dbReference>
<keyword evidence="1" id="KW-0732">Signal</keyword>
<keyword evidence="3" id="KW-1185">Reference proteome</keyword>
<dbReference type="KEGG" id="bsed:DN745_06165"/>
<name>A0A2Z4FIT0_9DELT</name>
<dbReference type="OrthoDB" id="9938986at2"/>
<evidence type="ECO:0000256" key="1">
    <source>
        <dbReference type="SAM" id="SignalP"/>
    </source>
</evidence>
<evidence type="ECO:0000313" key="3">
    <source>
        <dbReference type="Proteomes" id="UP000249799"/>
    </source>
</evidence>
<sequence length="128" mass="13433">MVYSRLRDLLFPLLGAACLLSSGCLTTIDGACTSIAESHCANCYACAADVDGVSGAELCNIPANKGDSQAACESVLNDRCSDQARSIRDPFDALDKCDNAIGDDTCGELVERHALDQPGAPLTCQKFI</sequence>
<gene>
    <name evidence="2" type="ORF">DN745_06165</name>
</gene>